<keyword evidence="9" id="KW-0449">Lipoprotein</keyword>
<organism evidence="11 12">
    <name type="scientific">Priapulus caudatus</name>
    <name type="common">Priapulid worm</name>
    <dbReference type="NCBI Taxonomy" id="37621"/>
    <lineage>
        <taxon>Eukaryota</taxon>
        <taxon>Metazoa</taxon>
        <taxon>Ecdysozoa</taxon>
        <taxon>Scalidophora</taxon>
        <taxon>Priapulida</taxon>
        <taxon>Priapulimorpha</taxon>
        <taxon>Priapulimorphida</taxon>
        <taxon>Priapulidae</taxon>
        <taxon>Priapulus</taxon>
    </lineage>
</organism>
<dbReference type="Gene3D" id="3.30.2460.20">
    <property type="match status" value="1"/>
</dbReference>
<gene>
    <name evidence="12" type="primary">LOC106820950</name>
</gene>
<reference evidence="12" key="1">
    <citation type="submission" date="2025-08" db="UniProtKB">
        <authorList>
            <consortium name="RefSeq"/>
        </authorList>
    </citation>
    <scope>IDENTIFICATION</scope>
</reference>
<evidence type="ECO:0000256" key="1">
    <source>
        <dbReference type="ARBA" id="ARBA00004498"/>
    </source>
</evidence>
<evidence type="ECO:0000256" key="3">
    <source>
        <dbReference type="ARBA" id="ARBA00022473"/>
    </source>
</evidence>
<comment type="subcellular location">
    <subcellularLocation>
        <location evidence="1 10">Secreted</location>
        <location evidence="1 10">Extracellular space</location>
        <location evidence="1 10">Extracellular matrix</location>
    </subcellularLocation>
</comment>
<keyword evidence="7" id="KW-1015">Disulfide bond</keyword>
<dbReference type="PRINTS" id="PR01349">
    <property type="entry name" value="WNTPROTEIN"/>
</dbReference>
<keyword evidence="4" id="KW-0964">Secreted</keyword>
<comment type="similarity">
    <text evidence="2 10">Belongs to the Wnt family.</text>
</comment>
<accession>A0ABM1F9D4</accession>
<dbReference type="GeneID" id="106820950"/>
<evidence type="ECO:0000256" key="8">
    <source>
        <dbReference type="ARBA" id="ARBA00023180"/>
    </source>
</evidence>
<keyword evidence="6 10" id="KW-0879">Wnt signaling pathway</keyword>
<protein>
    <recommendedName>
        <fullName evidence="10">Protein Wnt</fullName>
    </recommendedName>
</protein>
<sequence length="238" mass="26547">MTAAGVTYAITQACSMGQLLQCTCDSSTPRHAPPDHPGEWQWGGCGDNIDFGYTKSKEFMDVKDKRKSDLKTLVNMHNNQAGRLSVKNFMRTECKCHGLSGSCTLKTCWRKMPIFREVGNLLKEKFNGAARVMAGNDGLSLIPAEGKTIKPPQEMDLIYSESSPDFCEAEKNTGSLGTHGRECNHTSIDVGGCDLLCCGRGYQKFQQTVRRNCKCRFHWCCEVECEICRSIETVYKCI</sequence>
<dbReference type="PANTHER" id="PTHR12027:SF72">
    <property type="entry name" value="PROTEIN WNT-6"/>
    <property type="match status" value="1"/>
</dbReference>
<dbReference type="PANTHER" id="PTHR12027">
    <property type="entry name" value="WNT RELATED"/>
    <property type="match status" value="1"/>
</dbReference>
<keyword evidence="8" id="KW-0325">Glycoprotein</keyword>
<keyword evidence="3 10" id="KW-0217">Developmental protein</keyword>
<dbReference type="Proteomes" id="UP000695022">
    <property type="component" value="Unplaced"/>
</dbReference>
<keyword evidence="5" id="KW-0272">Extracellular matrix</keyword>
<dbReference type="PROSITE" id="PS00246">
    <property type="entry name" value="WNT1"/>
    <property type="match status" value="1"/>
</dbReference>
<dbReference type="InterPro" id="IPR043158">
    <property type="entry name" value="Wnt_C"/>
</dbReference>
<dbReference type="RefSeq" id="XP_014681055.1">
    <property type="nucleotide sequence ID" value="XM_014825569.1"/>
</dbReference>
<comment type="function">
    <text evidence="10">Ligand for members of the frizzled family of seven transmembrane receptors.</text>
</comment>
<evidence type="ECO:0000313" key="11">
    <source>
        <dbReference type="Proteomes" id="UP000695022"/>
    </source>
</evidence>
<evidence type="ECO:0000256" key="4">
    <source>
        <dbReference type="ARBA" id="ARBA00022525"/>
    </source>
</evidence>
<evidence type="ECO:0000256" key="2">
    <source>
        <dbReference type="ARBA" id="ARBA00005683"/>
    </source>
</evidence>
<dbReference type="SMART" id="SM00097">
    <property type="entry name" value="WNT1"/>
    <property type="match status" value="1"/>
</dbReference>
<evidence type="ECO:0000256" key="10">
    <source>
        <dbReference type="RuleBase" id="RU003500"/>
    </source>
</evidence>
<evidence type="ECO:0000256" key="6">
    <source>
        <dbReference type="ARBA" id="ARBA00022687"/>
    </source>
</evidence>
<evidence type="ECO:0000256" key="5">
    <source>
        <dbReference type="ARBA" id="ARBA00022530"/>
    </source>
</evidence>
<keyword evidence="11" id="KW-1185">Reference proteome</keyword>
<proteinExistence type="inferred from homology"/>
<dbReference type="Pfam" id="PF00110">
    <property type="entry name" value="wnt"/>
    <property type="match status" value="1"/>
</dbReference>
<evidence type="ECO:0000256" key="7">
    <source>
        <dbReference type="ARBA" id="ARBA00023157"/>
    </source>
</evidence>
<name>A0ABM1F9D4_PRICU</name>
<dbReference type="InterPro" id="IPR018161">
    <property type="entry name" value="Wnt_CS"/>
</dbReference>
<dbReference type="InterPro" id="IPR005817">
    <property type="entry name" value="Wnt"/>
</dbReference>
<evidence type="ECO:0000256" key="9">
    <source>
        <dbReference type="ARBA" id="ARBA00023288"/>
    </source>
</evidence>
<evidence type="ECO:0000313" key="12">
    <source>
        <dbReference type="RefSeq" id="XP_014681055.1"/>
    </source>
</evidence>